<evidence type="ECO:0000256" key="1">
    <source>
        <dbReference type="ARBA" id="ARBA00022729"/>
    </source>
</evidence>
<evidence type="ECO:0000256" key="2">
    <source>
        <dbReference type="ARBA" id="ARBA00022801"/>
    </source>
</evidence>
<accession>E0ULK8</accession>
<reference evidence="5" key="1">
    <citation type="journal article" date="2011" name="MBio">
        <title>Novel metabolic attributes of the genus Cyanothece, comprising a group of unicellular nitrogen-fixing Cyanobacteria.</title>
        <authorList>
            <person name="Bandyopadhyay A."/>
            <person name="Elvitigala T."/>
            <person name="Welsh E."/>
            <person name="Stockel J."/>
            <person name="Liberton M."/>
            <person name="Min H."/>
            <person name="Sherman L.A."/>
            <person name="Pakrasi H.B."/>
        </authorList>
    </citation>
    <scope>NUCLEOTIDE SEQUENCE [LARGE SCALE GENOMIC DNA]</scope>
    <source>
        <strain evidence="5">PCC 7822</strain>
        <plasmid evidence="5">Cy782201</plasmid>
    </source>
</reference>
<dbReference type="KEGG" id="cyj:Cyan7822_5990"/>
<keyword evidence="5" id="KW-1185">Reference proteome</keyword>
<evidence type="ECO:0000256" key="3">
    <source>
        <dbReference type="SAM" id="MobiDB-lite"/>
    </source>
</evidence>
<dbReference type="EMBL" id="CP002199">
    <property type="protein sequence ID" value="ADN17838.1"/>
    <property type="molecule type" value="Genomic_DNA"/>
</dbReference>
<organism evidence="4 5">
    <name type="scientific">Gloeothece verrucosa (strain PCC 7822)</name>
    <name type="common">Cyanothece sp. (strain PCC 7822)</name>
    <dbReference type="NCBI Taxonomy" id="497965"/>
    <lineage>
        <taxon>Bacteria</taxon>
        <taxon>Bacillati</taxon>
        <taxon>Cyanobacteriota</taxon>
        <taxon>Cyanophyceae</taxon>
        <taxon>Oscillatoriophycideae</taxon>
        <taxon>Chroococcales</taxon>
        <taxon>Aphanothecaceae</taxon>
        <taxon>Gloeothece</taxon>
        <taxon>Gloeothece verrucosa</taxon>
    </lineage>
</organism>
<dbReference type="GO" id="GO:0016787">
    <property type="term" value="F:hydrolase activity"/>
    <property type="evidence" value="ECO:0007669"/>
    <property type="project" value="UniProtKB-KW"/>
</dbReference>
<dbReference type="InterPro" id="IPR050955">
    <property type="entry name" value="Plant_Biomass_Hydrol_Est"/>
</dbReference>
<sequence length="456" mass="49967">MVNISTYQASIESKMMENPILAKIAQATELTQAGRLKEATQLIQRTLQNLKDPSTTDEVAVAGTDEIIDVTAVVIDEPINSTAHPGQTRTEPTPASSEAVDFKEQPRREATEFPQSPKKSSIAISEQLNSILNFFPQLKSQAQPAKNSDPQTKGGQFIEGYYTKGTQSRSYKLYIPGGYTGQALPVVVMLHGCNQSVDDFANGTRMNLWAEEELFFVVYPAQEKKANGSLCWNWFNNSDQQRGRGEPSIIAGITEQVVSTYNLDQTRVYVSGMSAGGAMAGIMGICYPDVYAAVGIHSGLPYRAAGDLQGAFAAMRGGGNGLLGHTDENLPHLNVNTRFVPIIVFHGDRDSTVHPVNSEKIIAQWALIHSQGNSSRSEKILLRPKVLRERVKNGHAYTRSIYHDLNGYPIMERWLVHGSGHGWSGGSASGSFTDVQGPNASREMLRFFKEQTKTSK</sequence>
<dbReference type="HOGENOM" id="CLU_027551_0_3_3"/>
<keyword evidence="2" id="KW-0378">Hydrolase</keyword>
<feature type="compositionally biased region" description="Polar residues" evidence="3">
    <location>
        <begin position="79"/>
        <end position="96"/>
    </location>
</feature>
<dbReference type="GO" id="GO:0005576">
    <property type="term" value="C:extracellular region"/>
    <property type="evidence" value="ECO:0007669"/>
    <property type="project" value="InterPro"/>
</dbReference>
<evidence type="ECO:0000313" key="4">
    <source>
        <dbReference type="EMBL" id="ADN17838.1"/>
    </source>
</evidence>
<dbReference type="Gene3D" id="3.40.50.1820">
    <property type="entry name" value="alpha/beta hydrolase"/>
    <property type="match status" value="1"/>
</dbReference>
<keyword evidence="4" id="KW-0614">Plasmid</keyword>
<dbReference type="SUPFAM" id="SSF53474">
    <property type="entry name" value="alpha/beta-Hydrolases"/>
    <property type="match status" value="2"/>
</dbReference>
<geneLocation type="plasmid" evidence="4 5">
    <name>Cy782201</name>
</geneLocation>
<feature type="region of interest" description="Disordered" evidence="3">
    <location>
        <begin position="78"/>
        <end position="121"/>
    </location>
</feature>
<dbReference type="NCBIfam" id="TIGR01840">
    <property type="entry name" value="esterase_phb"/>
    <property type="match status" value="1"/>
</dbReference>
<dbReference type="InterPro" id="IPR010126">
    <property type="entry name" value="Esterase_phb"/>
</dbReference>
<dbReference type="InterPro" id="IPR029058">
    <property type="entry name" value="AB_hydrolase_fold"/>
</dbReference>
<feature type="compositionally biased region" description="Basic and acidic residues" evidence="3">
    <location>
        <begin position="100"/>
        <end position="111"/>
    </location>
</feature>
<evidence type="ECO:0000313" key="5">
    <source>
        <dbReference type="Proteomes" id="UP000008206"/>
    </source>
</evidence>
<dbReference type="AlphaFoldDB" id="E0ULK8"/>
<proteinExistence type="predicted"/>
<protein>
    <submittedName>
        <fullName evidence="4">Esterase, PHB depolymerase family</fullName>
    </submittedName>
</protein>
<name>E0ULK8_GLOV7</name>
<dbReference type="RefSeq" id="WP_013334588.1">
    <property type="nucleotide sequence ID" value="NC_014533.1"/>
</dbReference>
<dbReference type="Pfam" id="PF10503">
    <property type="entry name" value="Esterase_PHB"/>
    <property type="match status" value="1"/>
</dbReference>
<dbReference type="PANTHER" id="PTHR43037">
    <property type="entry name" value="UNNAMED PRODUCT-RELATED"/>
    <property type="match status" value="1"/>
</dbReference>
<gene>
    <name evidence="4" type="ordered locus">Cyan7822_5990</name>
</gene>
<keyword evidence="1" id="KW-0732">Signal</keyword>
<dbReference type="Proteomes" id="UP000008206">
    <property type="component" value="Plasmid Cy782201"/>
</dbReference>
<dbReference type="PANTHER" id="PTHR43037:SF1">
    <property type="entry name" value="BLL1128 PROTEIN"/>
    <property type="match status" value="1"/>
</dbReference>